<reference evidence="1 2" key="1">
    <citation type="submission" date="2019-12" db="EMBL/GenBank/DDBJ databases">
        <title>Novel species isolated from a subtropical stream in China.</title>
        <authorList>
            <person name="Lu H."/>
        </authorList>
    </citation>
    <scope>NUCLEOTIDE SEQUENCE [LARGE SCALE GENOMIC DNA]</scope>
    <source>
        <strain evidence="1 2">CY42W</strain>
    </source>
</reference>
<dbReference type="PANTHER" id="PTHR30348">
    <property type="entry name" value="UNCHARACTERIZED PROTEIN YECE"/>
    <property type="match status" value="1"/>
</dbReference>
<dbReference type="Proteomes" id="UP000642144">
    <property type="component" value="Unassembled WGS sequence"/>
</dbReference>
<dbReference type="Gene3D" id="3.20.20.410">
    <property type="entry name" value="Protein of unknown function UPF0759"/>
    <property type="match status" value="1"/>
</dbReference>
<gene>
    <name evidence="1" type="ORF">GTP69_28665</name>
</gene>
<comment type="caution">
    <text evidence="1">The sequence shown here is derived from an EMBL/GenBank/DDBJ whole genome shotgun (WGS) entry which is preliminary data.</text>
</comment>
<keyword evidence="2" id="KW-1185">Reference proteome</keyword>
<dbReference type="PANTHER" id="PTHR30348:SF4">
    <property type="entry name" value="DUF72 DOMAIN-CONTAINING PROTEIN"/>
    <property type="match status" value="1"/>
</dbReference>
<dbReference type="InterPro" id="IPR002763">
    <property type="entry name" value="DUF72"/>
</dbReference>
<evidence type="ECO:0000313" key="2">
    <source>
        <dbReference type="Proteomes" id="UP000642144"/>
    </source>
</evidence>
<name>A0ABW9W8H1_9BURK</name>
<sequence>MAEIRAGIGGWDFAPWRETFYPKEVPIKKQLEYASTQVTSIEINGTFYRTAKPEHFASWAEKTPDDFVFSVKASRYATNRKVLAEAGESIARFMDSGLTELGDKLGPILWQLAGTKQFDADDLEAFFKLLPAKLGKRKLQHVLDVRHDSFRNDDYLKLARKYKVATVITDSPKFPNFTELTGDFAYARLMDAHSDIETGYSKPALKKWARQAHAWQQQATSGQVYVYFINGAKERAPAAAQHLLSLL</sequence>
<accession>A0ABW9W8H1</accession>
<organism evidence="1 2">
    <name type="scientific">Duganella levis</name>
    <dbReference type="NCBI Taxonomy" id="2692169"/>
    <lineage>
        <taxon>Bacteria</taxon>
        <taxon>Pseudomonadati</taxon>
        <taxon>Pseudomonadota</taxon>
        <taxon>Betaproteobacteria</taxon>
        <taxon>Burkholderiales</taxon>
        <taxon>Oxalobacteraceae</taxon>
        <taxon>Telluria group</taxon>
        <taxon>Duganella</taxon>
    </lineage>
</organism>
<evidence type="ECO:0000313" key="1">
    <source>
        <dbReference type="EMBL" id="MYN30386.1"/>
    </source>
</evidence>
<dbReference type="Pfam" id="PF01904">
    <property type="entry name" value="DUF72"/>
    <property type="match status" value="1"/>
</dbReference>
<dbReference type="EMBL" id="WWCT01000037">
    <property type="protein sequence ID" value="MYN30386.1"/>
    <property type="molecule type" value="Genomic_DNA"/>
</dbReference>
<dbReference type="RefSeq" id="WP_161058055.1">
    <property type="nucleotide sequence ID" value="NZ_WWCT01000037.1"/>
</dbReference>
<dbReference type="SUPFAM" id="SSF117396">
    <property type="entry name" value="TM1631-like"/>
    <property type="match status" value="1"/>
</dbReference>
<proteinExistence type="predicted"/>
<dbReference type="InterPro" id="IPR036520">
    <property type="entry name" value="UPF0759_sf"/>
</dbReference>
<protein>
    <submittedName>
        <fullName evidence="1">DUF72 domain-containing protein</fullName>
    </submittedName>
</protein>